<feature type="non-terminal residue" evidence="1">
    <location>
        <position position="1"/>
    </location>
</feature>
<accession>A0A0K2U031</accession>
<dbReference type="AlphaFoldDB" id="A0A0K2U031"/>
<dbReference type="EMBL" id="HACA01013946">
    <property type="protein sequence ID" value="CDW31307.1"/>
    <property type="molecule type" value="Transcribed_RNA"/>
</dbReference>
<evidence type="ECO:0000313" key="1">
    <source>
        <dbReference type="EMBL" id="CDW31307.1"/>
    </source>
</evidence>
<reference evidence="1" key="1">
    <citation type="submission" date="2014-05" db="EMBL/GenBank/DDBJ databases">
        <authorList>
            <person name="Chronopoulou M."/>
        </authorList>
    </citation>
    <scope>NUCLEOTIDE SEQUENCE</scope>
    <source>
        <tissue evidence="1">Whole organism</tissue>
    </source>
</reference>
<protein>
    <submittedName>
        <fullName evidence="1">Uncharacterized protein</fullName>
    </submittedName>
</protein>
<organism evidence="1">
    <name type="scientific">Lepeophtheirus salmonis</name>
    <name type="common">Salmon louse</name>
    <name type="synonym">Caligus salmonis</name>
    <dbReference type="NCBI Taxonomy" id="72036"/>
    <lineage>
        <taxon>Eukaryota</taxon>
        <taxon>Metazoa</taxon>
        <taxon>Ecdysozoa</taxon>
        <taxon>Arthropoda</taxon>
        <taxon>Crustacea</taxon>
        <taxon>Multicrustacea</taxon>
        <taxon>Hexanauplia</taxon>
        <taxon>Copepoda</taxon>
        <taxon>Siphonostomatoida</taxon>
        <taxon>Caligidae</taxon>
        <taxon>Lepeophtheirus</taxon>
    </lineage>
</organism>
<proteinExistence type="predicted"/>
<sequence length="178" mass="20449">KYDCTLYKLPFFYGKTKHYISRNENYGGSKKSRCLNKLFERVYHSFKYLSLLRSSFFGSLLGNDFFGGRFLCHLFGRLGFSRGLFNCLLWRLRLGCLLDRSLLWGLGFLDGRLLGCSLLRRRGSLLLHELERSRSSFTLSLSKHSLLNCGFKGLADKGRHLNDIDLIVSGNVLFNGLD</sequence>
<name>A0A0K2U031_LEPSM</name>